<evidence type="ECO:0000313" key="2">
    <source>
        <dbReference type="EMBL" id="KAK1296638.1"/>
    </source>
</evidence>
<keyword evidence="3" id="KW-1185">Reference proteome</keyword>
<sequence>MNFIFWNVRGVKGNLKQLNLKDFLNRHRPQFLCLTEAKLDETSLFSLKRKLGGYLPSSHLATYSLYASNYSSERLALWDSIERLASSTGTLGWIVGGDFNEVRYSNEKMGGTPEAWEVDFYGNPQFIFVKKLANVKKDEKFVRKSRQLWLNDGDSNTKFFYNSTKSRSGINTISRLRREDGSICSDPDKIKAALTVQFYQNLLNRDASLDILFPPPPGSISAAEDSTLCSPILGKELRSTIFGMKAFSSLGPDGDQVKGGYC</sequence>
<dbReference type="SUPFAM" id="SSF56219">
    <property type="entry name" value="DNase I-like"/>
    <property type="match status" value="1"/>
</dbReference>
<dbReference type="Pfam" id="PF03372">
    <property type="entry name" value="Exo_endo_phos"/>
    <property type="match status" value="1"/>
</dbReference>
<dbReference type="PANTHER" id="PTHR35218:SF7">
    <property type="entry name" value="ENDONUCLEASE_EXONUCLEASE_PHOSPHATASE"/>
    <property type="match status" value="1"/>
</dbReference>
<evidence type="ECO:0000313" key="3">
    <source>
        <dbReference type="Proteomes" id="UP001180020"/>
    </source>
</evidence>
<dbReference type="AlphaFoldDB" id="A0AAV9D5P5"/>
<evidence type="ECO:0000259" key="1">
    <source>
        <dbReference type="Pfam" id="PF03372"/>
    </source>
</evidence>
<name>A0AAV9D5P5_ACOCL</name>
<accession>A0AAV9D5P5</accession>
<dbReference type="Proteomes" id="UP001180020">
    <property type="component" value="Unassembled WGS sequence"/>
</dbReference>
<dbReference type="EMBL" id="JAUJYO010000015">
    <property type="protein sequence ID" value="KAK1296638.1"/>
    <property type="molecule type" value="Genomic_DNA"/>
</dbReference>
<dbReference type="InterPro" id="IPR005135">
    <property type="entry name" value="Endo/exonuclease/phosphatase"/>
</dbReference>
<feature type="domain" description="Endonuclease/exonuclease/phosphatase" evidence="1">
    <location>
        <begin position="6"/>
        <end position="101"/>
    </location>
</feature>
<organism evidence="2 3">
    <name type="scientific">Acorus calamus</name>
    <name type="common">Sweet flag</name>
    <dbReference type="NCBI Taxonomy" id="4465"/>
    <lineage>
        <taxon>Eukaryota</taxon>
        <taxon>Viridiplantae</taxon>
        <taxon>Streptophyta</taxon>
        <taxon>Embryophyta</taxon>
        <taxon>Tracheophyta</taxon>
        <taxon>Spermatophyta</taxon>
        <taxon>Magnoliopsida</taxon>
        <taxon>Liliopsida</taxon>
        <taxon>Acoraceae</taxon>
        <taxon>Acorus</taxon>
    </lineage>
</organism>
<dbReference type="Gene3D" id="3.60.10.10">
    <property type="entry name" value="Endonuclease/exonuclease/phosphatase"/>
    <property type="match status" value="1"/>
</dbReference>
<protein>
    <recommendedName>
        <fullName evidence="1">Endonuclease/exonuclease/phosphatase domain-containing protein</fullName>
    </recommendedName>
</protein>
<reference evidence="2" key="2">
    <citation type="submission" date="2023-06" db="EMBL/GenBank/DDBJ databases">
        <authorList>
            <person name="Ma L."/>
            <person name="Liu K.-W."/>
            <person name="Li Z."/>
            <person name="Hsiao Y.-Y."/>
            <person name="Qi Y."/>
            <person name="Fu T."/>
            <person name="Tang G."/>
            <person name="Zhang D."/>
            <person name="Sun W.-H."/>
            <person name="Liu D.-K."/>
            <person name="Li Y."/>
            <person name="Chen G.-Z."/>
            <person name="Liu X.-D."/>
            <person name="Liao X.-Y."/>
            <person name="Jiang Y.-T."/>
            <person name="Yu X."/>
            <person name="Hao Y."/>
            <person name="Huang J."/>
            <person name="Zhao X.-W."/>
            <person name="Ke S."/>
            <person name="Chen Y.-Y."/>
            <person name="Wu W.-L."/>
            <person name="Hsu J.-L."/>
            <person name="Lin Y.-F."/>
            <person name="Huang M.-D."/>
            <person name="Li C.-Y."/>
            <person name="Huang L."/>
            <person name="Wang Z.-W."/>
            <person name="Zhao X."/>
            <person name="Zhong W.-Y."/>
            <person name="Peng D.-H."/>
            <person name="Ahmad S."/>
            <person name="Lan S."/>
            <person name="Zhang J.-S."/>
            <person name="Tsai W.-C."/>
            <person name="Van De Peer Y."/>
            <person name="Liu Z.-J."/>
        </authorList>
    </citation>
    <scope>NUCLEOTIDE SEQUENCE</scope>
    <source>
        <strain evidence="2">CP</strain>
        <tissue evidence="2">Leaves</tissue>
    </source>
</reference>
<comment type="caution">
    <text evidence="2">The sequence shown here is derived from an EMBL/GenBank/DDBJ whole genome shotgun (WGS) entry which is preliminary data.</text>
</comment>
<reference evidence="2" key="1">
    <citation type="journal article" date="2023" name="Nat. Commun.">
        <title>Diploid and tetraploid genomes of Acorus and the evolution of monocots.</title>
        <authorList>
            <person name="Ma L."/>
            <person name="Liu K.W."/>
            <person name="Li Z."/>
            <person name="Hsiao Y.Y."/>
            <person name="Qi Y."/>
            <person name="Fu T."/>
            <person name="Tang G.D."/>
            <person name="Zhang D."/>
            <person name="Sun W.H."/>
            <person name="Liu D.K."/>
            <person name="Li Y."/>
            <person name="Chen G.Z."/>
            <person name="Liu X.D."/>
            <person name="Liao X.Y."/>
            <person name="Jiang Y.T."/>
            <person name="Yu X."/>
            <person name="Hao Y."/>
            <person name="Huang J."/>
            <person name="Zhao X.W."/>
            <person name="Ke S."/>
            <person name="Chen Y.Y."/>
            <person name="Wu W.L."/>
            <person name="Hsu J.L."/>
            <person name="Lin Y.F."/>
            <person name="Huang M.D."/>
            <person name="Li C.Y."/>
            <person name="Huang L."/>
            <person name="Wang Z.W."/>
            <person name="Zhao X."/>
            <person name="Zhong W.Y."/>
            <person name="Peng D.H."/>
            <person name="Ahmad S."/>
            <person name="Lan S."/>
            <person name="Zhang J.S."/>
            <person name="Tsai W.C."/>
            <person name="Van de Peer Y."/>
            <person name="Liu Z.J."/>
        </authorList>
    </citation>
    <scope>NUCLEOTIDE SEQUENCE</scope>
    <source>
        <strain evidence="2">CP</strain>
    </source>
</reference>
<gene>
    <name evidence="2" type="ORF">QJS10_CPB15g01224</name>
</gene>
<dbReference type="InterPro" id="IPR036691">
    <property type="entry name" value="Endo/exonu/phosph_ase_sf"/>
</dbReference>
<proteinExistence type="predicted"/>
<dbReference type="PANTHER" id="PTHR35218">
    <property type="entry name" value="RNASE H DOMAIN-CONTAINING PROTEIN"/>
    <property type="match status" value="1"/>
</dbReference>
<dbReference type="GO" id="GO:0003824">
    <property type="term" value="F:catalytic activity"/>
    <property type="evidence" value="ECO:0007669"/>
    <property type="project" value="InterPro"/>
</dbReference>